<keyword evidence="2" id="KW-1185">Reference proteome</keyword>
<organism evidence="1 2">
    <name type="scientific">Flavobacterium pallidum</name>
    <dbReference type="NCBI Taxonomy" id="2172098"/>
    <lineage>
        <taxon>Bacteria</taxon>
        <taxon>Pseudomonadati</taxon>
        <taxon>Bacteroidota</taxon>
        <taxon>Flavobacteriia</taxon>
        <taxon>Flavobacteriales</taxon>
        <taxon>Flavobacteriaceae</taxon>
        <taxon>Flavobacterium</taxon>
    </lineage>
</organism>
<dbReference type="AlphaFoldDB" id="A0A2S1SEC0"/>
<evidence type="ECO:0000313" key="1">
    <source>
        <dbReference type="EMBL" id="AWI24702.1"/>
    </source>
</evidence>
<dbReference type="RefSeq" id="WP_108902500.1">
    <property type="nucleotide sequence ID" value="NZ_CP029187.1"/>
</dbReference>
<dbReference type="EMBL" id="CP029187">
    <property type="protein sequence ID" value="AWI24702.1"/>
    <property type="molecule type" value="Genomic_DNA"/>
</dbReference>
<evidence type="ECO:0000313" key="2">
    <source>
        <dbReference type="Proteomes" id="UP000244937"/>
    </source>
</evidence>
<proteinExistence type="predicted"/>
<gene>
    <name evidence="1" type="ORF">HYN49_01670</name>
</gene>
<reference evidence="1 2" key="1">
    <citation type="submission" date="2018-05" db="EMBL/GenBank/DDBJ databases">
        <title>Genome sequencing of Flavobacterium sp. HYN0049.</title>
        <authorList>
            <person name="Yi H."/>
            <person name="Baek C."/>
        </authorList>
    </citation>
    <scope>NUCLEOTIDE SEQUENCE [LARGE SCALE GENOMIC DNA]</scope>
    <source>
        <strain evidence="1 2">HYN0049</strain>
    </source>
</reference>
<name>A0A2S1SEC0_9FLAO</name>
<protein>
    <recommendedName>
        <fullName evidence="3">UspA domain-containing protein</fullName>
    </recommendedName>
</protein>
<accession>A0A2S1SEC0</accession>
<sequence>MKNILIPTILHQDTVVAVASAIAHAGGKPCRIILLQLQQVPENYSSASVLRSMKSELTQAQREVLETSRHIAASEPNCNLQIQTQYALSSPLLNHLLESLSADLVILSDSFKNSDVPINKYCVKLLGNCKLAILHVGEGIAKPEFSNALYLEKAQSKIPVEDLQQLLSESFSCKIVSRATVFADQDSDEIMPQLSETISRNNIDLLIEMRKPSKIKMNRKHEQSFAKTTGLPVLSVYEKVI</sequence>
<evidence type="ECO:0008006" key="3">
    <source>
        <dbReference type="Google" id="ProtNLM"/>
    </source>
</evidence>
<dbReference type="KEGG" id="fpal:HYN49_01670"/>
<dbReference type="OrthoDB" id="1336645at2"/>
<dbReference type="Proteomes" id="UP000244937">
    <property type="component" value="Chromosome"/>
</dbReference>